<feature type="domain" description="HAMP" evidence="5">
    <location>
        <begin position="261"/>
        <end position="313"/>
    </location>
</feature>
<dbReference type="PANTHER" id="PTHR45138:SF9">
    <property type="entry name" value="DIGUANYLATE CYCLASE DGCM-RELATED"/>
    <property type="match status" value="1"/>
</dbReference>
<dbReference type="PANTHER" id="PTHR45138">
    <property type="entry name" value="REGULATORY COMPONENTS OF SENSORY TRANSDUCTION SYSTEM"/>
    <property type="match status" value="1"/>
</dbReference>
<dbReference type="PROSITE" id="PS50887">
    <property type="entry name" value="GGDEF"/>
    <property type="match status" value="1"/>
</dbReference>
<feature type="compositionally biased region" description="Low complexity" evidence="3">
    <location>
        <begin position="690"/>
        <end position="701"/>
    </location>
</feature>
<organism evidence="7 8">
    <name type="scientific">Actinocatenispora rupis</name>
    <dbReference type="NCBI Taxonomy" id="519421"/>
    <lineage>
        <taxon>Bacteria</taxon>
        <taxon>Bacillati</taxon>
        <taxon>Actinomycetota</taxon>
        <taxon>Actinomycetes</taxon>
        <taxon>Micromonosporales</taxon>
        <taxon>Micromonosporaceae</taxon>
        <taxon>Actinocatenispora</taxon>
    </lineage>
</organism>
<evidence type="ECO:0000256" key="1">
    <source>
        <dbReference type="ARBA" id="ARBA00022692"/>
    </source>
</evidence>
<dbReference type="EMBL" id="BOMB01000007">
    <property type="protein sequence ID" value="GID10295.1"/>
    <property type="molecule type" value="Genomic_DNA"/>
</dbReference>
<dbReference type="InterPro" id="IPR029016">
    <property type="entry name" value="GAF-like_dom_sf"/>
</dbReference>
<dbReference type="SUPFAM" id="SSF158472">
    <property type="entry name" value="HAMP domain-like"/>
    <property type="match status" value="1"/>
</dbReference>
<dbReference type="CDD" id="cd01949">
    <property type="entry name" value="GGDEF"/>
    <property type="match status" value="1"/>
</dbReference>
<dbReference type="Pfam" id="PF00672">
    <property type="entry name" value="HAMP"/>
    <property type="match status" value="1"/>
</dbReference>
<keyword evidence="1 4" id="KW-0812">Transmembrane</keyword>
<dbReference type="InterPro" id="IPR029787">
    <property type="entry name" value="Nucleotide_cyclase"/>
</dbReference>
<keyword evidence="8" id="KW-1185">Reference proteome</keyword>
<dbReference type="Gene3D" id="3.30.450.40">
    <property type="match status" value="1"/>
</dbReference>
<comment type="caution">
    <text evidence="7">The sequence shown here is derived from an EMBL/GenBank/DDBJ whole genome shotgun (WGS) entry which is preliminary data.</text>
</comment>
<evidence type="ECO:0008006" key="9">
    <source>
        <dbReference type="Google" id="ProtNLM"/>
    </source>
</evidence>
<dbReference type="InterPro" id="IPR003018">
    <property type="entry name" value="GAF"/>
</dbReference>
<dbReference type="SUPFAM" id="SSF55781">
    <property type="entry name" value="GAF domain-like"/>
    <property type="match status" value="1"/>
</dbReference>
<dbReference type="SMART" id="SM00267">
    <property type="entry name" value="GGDEF"/>
    <property type="match status" value="1"/>
</dbReference>
<sequence>MTLRARLTAAFLAVVLGPVLIGAVFVGITVSEVSARRATERLQMAQTTVRTTVDAACHELRSAAQVAARTYGGGTAGERAAAAREGVQTGLATAVQVTDEAGVTRSSAGQLPGPWADCAGTGTTSTNRPETLVAKVRMTDRAGHTIGQVVAGTPVDRAFVTRLGSAAGVDVTLLDDGAPVSTETRQQANEVADTALRMRGDQVRATGDGTYVRLVPATVEQPLHLALSSGHSGSEALYAVLIGVVVLAGLIAVGAAWWLANSTTRPLFELASAADRVAGGDLDARVPVRSRDEVGKLGSAFNRMTREMQAYVHALTASRDQLRGNLGLLGDTLSSTHDLDGILTVILETAMAATGAQSGVVLLVDKPDGKYPNQLVARCSDGLDDRARSLSDIRVALGEGLLGAVAQAGEPRRGRVDGIELSPNEPRCRTYIAVPFSGASRATEREDETGPQPGRLRGVLALYDRLGQDDFDDADLGTLRTFAGQAAVAVDNVLLHQETERLSLTDPLTDLWNYRYLRVSLHREVERATRFDRHLSVLAMDLDRFKEVNDTYGHSAGDAVLVAFANRIQQEIREVDLACRQGGEEFVVLLPETDEHGAGRLAERICGAVRDMRVRLPDPGPDGPIDIGVTVSIGVAVYPEHGATGQEVLDAADDALYDAKADGRDIWRVAAVGPRRRHRTRGGGDRAADDFPPAADGWPDGDSGGASRRARPPRQTRGG</sequence>
<feature type="region of interest" description="Disordered" evidence="3">
    <location>
        <begin position="674"/>
        <end position="719"/>
    </location>
</feature>
<dbReference type="InterPro" id="IPR003660">
    <property type="entry name" value="HAMP_dom"/>
</dbReference>
<dbReference type="Gene3D" id="6.10.340.10">
    <property type="match status" value="1"/>
</dbReference>
<dbReference type="SMART" id="SM00065">
    <property type="entry name" value="GAF"/>
    <property type="match status" value="1"/>
</dbReference>
<dbReference type="InterPro" id="IPR043128">
    <property type="entry name" value="Rev_trsase/Diguanyl_cyclase"/>
</dbReference>
<feature type="compositionally biased region" description="Basic residues" evidence="3">
    <location>
        <begin position="708"/>
        <end position="719"/>
    </location>
</feature>
<dbReference type="GO" id="GO:0043709">
    <property type="term" value="P:cell adhesion involved in single-species biofilm formation"/>
    <property type="evidence" value="ECO:0007669"/>
    <property type="project" value="TreeGrafter"/>
</dbReference>
<dbReference type="RefSeq" id="WP_239076427.1">
    <property type="nucleotide sequence ID" value="NZ_BAAAZM010000033.1"/>
</dbReference>
<evidence type="ECO:0000259" key="5">
    <source>
        <dbReference type="PROSITE" id="PS50885"/>
    </source>
</evidence>
<dbReference type="GO" id="GO:1902201">
    <property type="term" value="P:negative regulation of bacterial-type flagellum-dependent cell motility"/>
    <property type="evidence" value="ECO:0007669"/>
    <property type="project" value="TreeGrafter"/>
</dbReference>
<dbReference type="GO" id="GO:0007165">
    <property type="term" value="P:signal transduction"/>
    <property type="evidence" value="ECO:0007669"/>
    <property type="project" value="InterPro"/>
</dbReference>
<feature type="region of interest" description="Disordered" evidence="3">
    <location>
        <begin position="104"/>
        <end position="127"/>
    </location>
</feature>
<dbReference type="GO" id="GO:0052621">
    <property type="term" value="F:diguanylate cyclase activity"/>
    <property type="evidence" value="ECO:0007669"/>
    <property type="project" value="TreeGrafter"/>
</dbReference>
<feature type="domain" description="GGDEF" evidence="6">
    <location>
        <begin position="533"/>
        <end position="672"/>
    </location>
</feature>
<evidence type="ECO:0000256" key="4">
    <source>
        <dbReference type="SAM" id="Phobius"/>
    </source>
</evidence>
<proteinExistence type="predicted"/>
<keyword evidence="4" id="KW-0472">Membrane</keyword>
<dbReference type="Gene3D" id="3.30.70.270">
    <property type="match status" value="1"/>
</dbReference>
<dbReference type="Pfam" id="PF00990">
    <property type="entry name" value="GGDEF"/>
    <property type="match status" value="1"/>
</dbReference>
<keyword evidence="2 4" id="KW-1133">Transmembrane helix</keyword>
<dbReference type="Proteomes" id="UP000612808">
    <property type="component" value="Unassembled WGS sequence"/>
</dbReference>
<dbReference type="SUPFAM" id="SSF55073">
    <property type="entry name" value="Nucleotide cyclase"/>
    <property type="match status" value="1"/>
</dbReference>
<dbReference type="InterPro" id="IPR000160">
    <property type="entry name" value="GGDEF_dom"/>
</dbReference>
<dbReference type="NCBIfam" id="TIGR00254">
    <property type="entry name" value="GGDEF"/>
    <property type="match status" value="1"/>
</dbReference>
<dbReference type="CDD" id="cd06225">
    <property type="entry name" value="HAMP"/>
    <property type="match status" value="1"/>
</dbReference>
<evidence type="ECO:0000313" key="7">
    <source>
        <dbReference type="EMBL" id="GID10295.1"/>
    </source>
</evidence>
<gene>
    <name evidence="7" type="ORF">Aru02nite_11840</name>
</gene>
<evidence type="ECO:0000313" key="8">
    <source>
        <dbReference type="Proteomes" id="UP000612808"/>
    </source>
</evidence>
<dbReference type="AlphaFoldDB" id="A0A8J3NB14"/>
<feature type="transmembrane region" description="Helical" evidence="4">
    <location>
        <begin position="236"/>
        <end position="260"/>
    </location>
</feature>
<dbReference type="Pfam" id="PF01590">
    <property type="entry name" value="GAF"/>
    <property type="match status" value="1"/>
</dbReference>
<accession>A0A8J3NB14</accession>
<evidence type="ECO:0000256" key="3">
    <source>
        <dbReference type="SAM" id="MobiDB-lite"/>
    </source>
</evidence>
<reference evidence="7" key="1">
    <citation type="submission" date="2021-01" db="EMBL/GenBank/DDBJ databases">
        <title>Whole genome shotgun sequence of Actinocatenispora rupis NBRC 107355.</title>
        <authorList>
            <person name="Komaki H."/>
            <person name="Tamura T."/>
        </authorList>
    </citation>
    <scope>NUCLEOTIDE SEQUENCE</scope>
    <source>
        <strain evidence="7">NBRC 107355</strain>
    </source>
</reference>
<dbReference type="GO" id="GO:0005886">
    <property type="term" value="C:plasma membrane"/>
    <property type="evidence" value="ECO:0007669"/>
    <property type="project" value="TreeGrafter"/>
</dbReference>
<dbReference type="SMART" id="SM00304">
    <property type="entry name" value="HAMP"/>
    <property type="match status" value="1"/>
</dbReference>
<dbReference type="PROSITE" id="PS50885">
    <property type="entry name" value="HAMP"/>
    <property type="match status" value="1"/>
</dbReference>
<dbReference type="InterPro" id="IPR050469">
    <property type="entry name" value="Diguanylate_Cyclase"/>
</dbReference>
<protein>
    <recommendedName>
        <fullName evidence="9">Diguanylate cyclase (GGDEF) domain-containing protein</fullName>
    </recommendedName>
</protein>
<name>A0A8J3NB14_9ACTN</name>
<evidence type="ECO:0000256" key="2">
    <source>
        <dbReference type="ARBA" id="ARBA00022989"/>
    </source>
</evidence>
<evidence type="ECO:0000259" key="6">
    <source>
        <dbReference type="PROSITE" id="PS50887"/>
    </source>
</evidence>
<dbReference type="FunFam" id="3.30.70.270:FF:000001">
    <property type="entry name" value="Diguanylate cyclase domain protein"/>
    <property type="match status" value="1"/>
</dbReference>